<dbReference type="Gene3D" id="1.20.1260.10">
    <property type="match status" value="1"/>
</dbReference>
<accession>A0A6M5YZW4</accession>
<evidence type="ECO:0000313" key="1">
    <source>
        <dbReference type="EMBL" id="QJW99677.1"/>
    </source>
</evidence>
<name>A0A6M5YZW4_9BACT</name>
<protein>
    <submittedName>
        <fullName evidence="1">Uncharacterized protein</fullName>
    </submittedName>
</protein>
<sequence>MLTPHTPRKSRYAPAVVTKNDLLELLNDDFTRECKAVYAHAVFAERLKGADDEAAAEVSRRGQENVLAALALCQIIYDYGGTVAHRLDELNAVLNADRVAEPVWLADTLRRLHERVGQLRAAGEPGLAKRLRRIITAKRSALPLCDLVPQR</sequence>
<dbReference type="Proteomes" id="UP000503447">
    <property type="component" value="Chromosome"/>
</dbReference>
<evidence type="ECO:0000313" key="2">
    <source>
        <dbReference type="Proteomes" id="UP000503447"/>
    </source>
</evidence>
<gene>
    <name evidence="1" type="ORF">FTUN_7296</name>
</gene>
<dbReference type="InterPro" id="IPR012347">
    <property type="entry name" value="Ferritin-like"/>
</dbReference>
<dbReference type="AlphaFoldDB" id="A0A6M5YZW4"/>
<organism evidence="1 2">
    <name type="scientific">Frigoriglobus tundricola</name>
    <dbReference type="NCBI Taxonomy" id="2774151"/>
    <lineage>
        <taxon>Bacteria</taxon>
        <taxon>Pseudomonadati</taxon>
        <taxon>Planctomycetota</taxon>
        <taxon>Planctomycetia</taxon>
        <taxon>Gemmatales</taxon>
        <taxon>Gemmataceae</taxon>
        <taxon>Frigoriglobus</taxon>
    </lineage>
</organism>
<dbReference type="EMBL" id="CP053452">
    <property type="protein sequence ID" value="QJW99677.1"/>
    <property type="molecule type" value="Genomic_DNA"/>
</dbReference>
<dbReference type="RefSeq" id="WP_171474599.1">
    <property type="nucleotide sequence ID" value="NZ_CP053452.2"/>
</dbReference>
<keyword evidence="2" id="KW-1185">Reference proteome</keyword>
<reference evidence="2" key="1">
    <citation type="submission" date="2020-05" db="EMBL/GenBank/DDBJ databases">
        <title>Frigoriglobus tundricola gen. nov., sp. nov., a psychrotolerant cellulolytic planctomycete of the family Gemmataceae with two divergent copies of 16S rRNA gene.</title>
        <authorList>
            <person name="Kulichevskaya I.S."/>
            <person name="Ivanova A.A."/>
            <person name="Naumoff D.G."/>
            <person name="Beletsky A.V."/>
            <person name="Rijpstra W.I.C."/>
            <person name="Sinninghe Damste J.S."/>
            <person name="Mardanov A.V."/>
            <person name="Ravin N.V."/>
            <person name="Dedysh S.N."/>
        </authorList>
    </citation>
    <scope>NUCLEOTIDE SEQUENCE [LARGE SCALE GENOMIC DNA]</scope>
    <source>
        <strain evidence="2">PL17</strain>
    </source>
</reference>
<dbReference type="KEGG" id="ftj:FTUN_7296"/>
<proteinExistence type="predicted"/>